<dbReference type="EMBL" id="AWTN01000099">
    <property type="protein sequence ID" value="KGG89386.1"/>
    <property type="molecule type" value="Genomic_DNA"/>
</dbReference>
<dbReference type="InterPro" id="IPR050643">
    <property type="entry name" value="Periplasmic_pilus_chap"/>
</dbReference>
<comment type="subcellular location">
    <subcellularLocation>
        <location evidence="1">Periplasm</location>
    </subcellularLocation>
</comment>
<comment type="caution">
    <text evidence="8">The sequence shown here is derived from an EMBL/GenBank/DDBJ whole genome shotgun (WGS) entry which is preliminary data.</text>
</comment>
<dbReference type="SUPFAM" id="SSF49354">
    <property type="entry name" value="PapD-like"/>
    <property type="match status" value="1"/>
</dbReference>
<dbReference type="InterPro" id="IPR016148">
    <property type="entry name" value="Pili_assmbl_chaperone_C"/>
</dbReference>
<evidence type="ECO:0000256" key="4">
    <source>
        <dbReference type="ARBA" id="ARBA00022764"/>
    </source>
</evidence>
<accession>A0A0E3BHX5</accession>
<sequence>MLYGACAQASISLSATRVIVQEKKQEASISVRNSGTPVLVQAWLESNTANATDDLPFAVTPPLAKVAAPGQQLMRVLYAGNSGLPRDRESVMWLNVQEIPQSTGGENQLQIAVRQRIKVFFRPTAIVGVVADAPGSLRWSVAQDAGRPALKITNPSMYHISFAYLGIAGGKELPTPEMIAPGETRMLSADDLERNSKIAFKLINDFGGVDAYEVQLSGDSAESPAAVKTD</sequence>
<name>A0A0E3BHX5_9BURK</name>
<dbReference type="Gene3D" id="2.60.40.10">
    <property type="entry name" value="Immunoglobulins"/>
    <property type="match status" value="2"/>
</dbReference>
<evidence type="ECO:0000256" key="3">
    <source>
        <dbReference type="ARBA" id="ARBA00022729"/>
    </source>
</evidence>
<dbReference type="InterPro" id="IPR001829">
    <property type="entry name" value="Pili_assmbl_chaperone_bac"/>
</dbReference>
<dbReference type="PANTHER" id="PTHR30251:SF2">
    <property type="entry name" value="FIMBRIAL CHAPERONE YADV-RELATED"/>
    <property type="match status" value="1"/>
</dbReference>
<dbReference type="PRINTS" id="PR00969">
    <property type="entry name" value="CHAPERONPILI"/>
</dbReference>
<dbReference type="InterPro" id="IPR008962">
    <property type="entry name" value="PapD-like_sf"/>
</dbReference>
<feature type="domain" description="Pili assembly chaperone C-terminal" evidence="7">
    <location>
        <begin position="152"/>
        <end position="210"/>
    </location>
</feature>
<dbReference type="InterPro" id="IPR013783">
    <property type="entry name" value="Ig-like_fold"/>
</dbReference>
<dbReference type="AlphaFoldDB" id="A0A0E3BHX5"/>
<protein>
    <submittedName>
        <fullName evidence="8">Phytochrome sensor protein</fullName>
    </submittedName>
</protein>
<feature type="domain" description="Pili assembly chaperone N-terminal" evidence="6">
    <location>
        <begin position="11"/>
        <end position="126"/>
    </location>
</feature>
<gene>
    <name evidence="8" type="ORF">P245_17100</name>
</gene>
<evidence type="ECO:0000256" key="1">
    <source>
        <dbReference type="ARBA" id="ARBA00004418"/>
    </source>
</evidence>
<comment type="similarity">
    <text evidence="2">Belongs to the periplasmic pilus chaperone family.</text>
</comment>
<dbReference type="Pfam" id="PF02753">
    <property type="entry name" value="PapD_C"/>
    <property type="match status" value="1"/>
</dbReference>
<dbReference type="Pfam" id="PF00345">
    <property type="entry name" value="PapD_N"/>
    <property type="match status" value="1"/>
</dbReference>
<keyword evidence="4" id="KW-0574">Periplasm</keyword>
<dbReference type="SUPFAM" id="SSF49584">
    <property type="entry name" value="Periplasmic chaperone C-domain"/>
    <property type="match status" value="1"/>
</dbReference>
<reference evidence="8 9" key="1">
    <citation type="submission" date="2013-09" db="EMBL/GenBank/DDBJ databases">
        <title>High correlation between genotypes and phenotypes of environmental bacteria Comamonas testosteroni strains.</title>
        <authorList>
            <person name="Liu L."/>
            <person name="Zhu W."/>
            <person name="Xia X."/>
            <person name="Xu B."/>
            <person name="Luo M."/>
            <person name="Wang G."/>
        </authorList>
    </citation>
    <scope>NUCLEOTIDE SEQUENCE [LARGE SCALE GENOMIC DNA]</scope>
    <source>
        <strain evidence="8 9">JL14</strain>
    </source>
</reference>
<organism evidence="8 9">
    <name type="scientific">Comamonas thiooxydans</name>
    <dbReference type="NCBI Taxonomy" id="363952"/>
    <lineage>
        <taxon>Bacteria</taxon>
        <taxon>Pseudomonadati</taxon>
        <taxon>Pseudomonadota</taxon>
        <taxon>Betaproteobacteria</taxon>
        <taxon>Burkholderiales</taxon>
        <taxon>Comamonadaceae</taxon>
        <taxon>Comamonas</taxon>
    </lineage>
</organism>
<dbReference type="PANTHER" id="PTHR30251">
    <property type="entry name" value="PILUS ASSEMBLY CHAPERONE"/>
    <property type="match status" value="1"/>
</dbReference>
<evidence type="ECO:0000256" key="5">
    <source>
        <dbReference type="ARBA" id="ARBA00023186"/>
    </source>
</evidence>
<keyword evidence="3" id="KW-0732">Signal</keyword>
<evidence type="ECO:0000313" key="8">
    <source>
        <dbReference type="EMBL" id="KGG89386.1"/>
    </source>
</evidence>
<dbReference type="Proteomes" id="UP000029567">
    <property type="component" value="Unassembled WGS sequence"/>
</dbReference>
<evidence type="ECO:0000256" key="2">
    <source>
        <dbReference type="ARBA" id="ARBA00007399"/>
    </source>
</evidence>
<dbReference type="InterPro" id="IPR016147">
    <property type="entry name" value="Pili_assmbl_chaperone_N"/>
</dbReference>
<dbReference type="InterPro" id="IPR036316">
    <property type="entry name" value="Pili_assmbl_chap_C_dom_sf"/>
</dbReference>
<keyword evidence="5" id="KW-0143">Chaperone</keyword>
<evidence type="ECO:0000259" key="7">
    <source>
        <dbReference type="Pfam" id="PF02753"/>
    </source>
</evidence>
<proteinExistence type="inferred from homology"/>
<evidence type="ECO:0000313" key="9">
    <source>
        <dbReference type="Proteomes" id="UP000029567"/>
    </source>
</evidence>
<evidence type="ECO:0000259" key="6">
    <source>
        <dbReference type="Pfam" id="PF00345"/>
    </source>
</evidence>
<dbReference type="GO" id="GO:0030288">
    <property type="term" value="C:outer membrane-bounded periplasmic space"/>
    <property type="evidence" value="ECO:0007669"/>
    <property type="project" value="InterPro"/>
</dbReference>
<dbReference type="GO" id="GO:0071555">
    <property type="term" value="P:cell wall organization"/>
    <property type="evidence" value="ECO:0007669"/>
    <property type="project" value="InterPro"/>
</dbReference>